<dbReference type="EnsemblPlants" id="KQK93556">
    <property type="protein sequence ID" value="KQK93556"/>
    <property type="gene ID" value="SETIT_027768mg"/>
</dbReference>
<dbReference type="GO" id="GO:0006629">
    <property type="term" value="P:lipid metabolic process"/>
    <property type="evidence" value="ECO:0007669"/>
    <property type="project" value="UniProtKB-KW"/>
</dbReference>
<keyword evidence="2 8" id="KW-0812">Transmembrane</keyword>
<evidence type="ECO:0000256" key="1">
    <source>
        <dbReference type="ARBA" id="ARBA00004477"/>
    </source>
</evidence>
<evidence type="ECO:0008006" key="11">
    <source>
        <dbReference type="Google" id="ProtNLM"/>
    </source>
</evidence>
<dbReference type="CDD" id="cd23995">
    <property type="entry name" value="Seipin_BSCL2_like"/>
    <property type="match status" value="1"/>
</dbReference>
<dbReference type="GO" id="GO:0019915">
    <property type="term" value="P:lipid storage"/>
    <property type="evidence" value="ECO:0000318"/>
    <property type="project" value="GO_Central"/>
</dbReference>
<dbReference type="GO" id="GO:0140042">
    <property type="term" value="P:lipid droplet formation"/>
    <property type="evidence" value="ECO:0007669"/>
    <property type="project" value="UniProtKB-ARBA"/>
</dbReference>
<proteinExistence type="predicted"/>
<feature type="compositionally biased region" description="Basic residues" evidence="7">
    <location>
        <begin position="370"/>
        <end position="380"/>
    </location>
</feature>
<organism evidence="9 10">
    <name type="scientific">Setaria italica</name>
    <name type="common">Foxtail millet</name>
    <name type="synonym">Panicum italicum</name>
    <dbReference type="NCBI Taxonomy" id="4555"/>
    <lineage>
        <taxon>Eukaryota</taxon>
        <taxon>Viridiplantae</taxon>
        <taxon>Streptophyta</taxon>
        <taxon>Embryophyta</taxon>
        <taxon>Tracheophyta</taxon>
        <taxon>Spermatophyta</taxon>
        <taxon>Magnoliopsida</taxon>
        <taxon>Liliopsida</taxon>
        <taxon>Poales</taxon>
        <taxon>Poaceae</taxon>
        <taxon>PACMAD clade</taxon>
        <taxon>Panicoideae</taxon>
        <taxon>Panicodae</taxon>
        <taxon>Paniceae</taxon>
        <taxon>Cenchrinae</taxon>
        <taxon>Setaria</taxon>
    </lineage>
</organism>
<dbReference type="InterPro" id="IPR009617">
    <property type="entry name" value="Seipin"/>
</dbReference>
<evidence type="ECO:0000256" key="3">
    <source>
        <dbReference type="ARBA" id="ARBA00022824"/>
    </source>
</evidence>
<feature type="transmembrane region" description="Helical" evidence="8">
    <location>
        <begin position="43"/>
        <end position="62"/>
    </location>
</feature>
<feature type="transmembrane region" description="Helical" evidence="8">
    <location>
        <begin position="68"/>
        <end position="86"/>
    </location>
</feature>
<dbReference type="PANTHER" id="PTHR21212">
    <property type="entry name" value="BERNARDINELLI-SEIP CONGENITAL LIPODYSTROPHY 2 HOMOLOG BSCL2 PROTEIN"/>
    <property type="match status" value="1"/>
</dbReference>
<evidence type="ECO:0000256" key="4">
    <source>
        <dbReference type="ARBA" id="ARBA00022989"/>
    </source>
</evidence>
<dbReference type="HOGENOM" id="CLU_035656_2_0_1"/>
<sequence length="424" mass="45634">MMSSAPQQESRYQHDYSLPAAASGNGLYTSRPRSTAAGDSNDAFLFLAVPAGCLIWLVAFLGELVASAILSLVFPVAALIGALRALPAVVASNLRRAALGLLAAACTFAALVAALPVSVLLGFVLVRHWVEEPVTVRQPLYFDYTVAQPSAAVALGGARGAALPAGHSVTVSMALVLPDSYHNREVGMFQIKAEAISVSGITMASAAQPYMLRYKSTPVRLAQSALMCVPLTLGMRGETQTANLKVLQYREGHGRHKRTGLIRVLLQPRAATLQLPQVYRAEVVVQTTLPWTKGLARGLKWTLWVWVSSSVYIVLVVLAICWVRPLAVSARNRRSSELQANGKMASDLGTGDIGGESPSKELSEDFTMKRRERRSKRKPQFRTQLHGGSMELEFTEGSTSSVAVAEIGQAMNDPWESNCTRSSG</sequence>
<dbReference type="EMBL" id="AGNK02004618">
    <property type="status" value="NOT_ANNOTATED_CDS"/>
    <property type="molecule type" value="Genomic_DNA"/>
</dbReference>
<feature type="transmembrane region" description="Helical" evidence="8">
    <location>
        <begin position="303"/>
        <end position="323"/>
    </location>
</feature>
<dbReference type="STRING" id="4555.K3ZMF3"/>
<dbReference type="Gramene" id="KQK93556">
    <property type="protein sequence ID" value="KQK93556"/>
    <property type="gene ID" value="SETIT_027768mg"/>
</dbReference>
<feature type="compositionally biased region" description="Basic and acidic residues" evidence="7">
    <location>
        <begin position="358"/>
        <end position="369"/>
    </location>
</feature>
<protein>
    <recommendedName>
        <fullName evidence="11">Seipin</fullName>
    </recommendedName>
</protein>
<dbReference type="FunCoup" id="K3ZMF3">
    <property type="interactions" value="4"/>
</dbReference>
<evidence type="ECO:0000256" key="8">
    <source>
        <dbReference type="SAM" id="Phobius"/>
    </source>
</evidence>
<keyword evidence="6 8" id="KW-0472">Membrane</keyword>
<dbReference type="InParanoid" id="K3ZMF3"/>
<evidence type="ECO:0000256" key="2">
    <source>
        <dbReference type="ARBA" id="ARBA00022692"/>
    </source>
</evidence>
<evidence type="ECO:0000313" key="10">
    <source>
        <dbReference type="Proteomes" id="UP000004995"/>
    </source>
</evidence>
<dbReference type="AlphaFoldDB" id="K3ZMF3"/>
<dbReference type="Pfam" id="PF06775">
    <property type="entry name" value="Seipin"/>
    <property type="match status" value="1"/>
</dbReference>
<evidence type="ECO:0000256" key="6">
    <source>
        <dbReference type="ARBA" id="ARBA00023136"/>
    </source>
</evidence>
<reference evidence="9" key="2">
    <citation type="submission" date="2018-08" db="UniProtKB">
        <authorList>
            <consortium name="EnsemblPlants"/>
        </authorList>
    </citation>
    <scope>IDENTIFICATION</scope>
    <source>
        <strain evidence="9">Yugu1</strain>
    </source>
</reference>
<feature type="transmembrane region" description="Helical" evidence="8">
    <location>
        <begin position="98"/>
        <end position="126"/>
    </location>
</feature>
<evidence type="ECO:0000256" key="7">
    <source>
        <dbReference type="SAM" id="MobiDB-lite"/>
    </source>
</evidence>
<name>K3ZMF3_SETIT</name>
<dbReference type="PANTHER" id="PTHR21212:SF5">
    <property type="entry name" value="SEIPIN-1"/>
    <property type="match status" value="1"/>
</dbReference>
<dbReference type="GO" id="GO:0005789">
    <property type="term" value="C:endoplasmic reticulum membrane"/>
    <property type="evidence" value="ECO:0000318"/>
    <property type="project" value="GO_Central"/>
</dbReference>
<evidence type="ECO:0000256" key="5">
    <source>
        <dbReference type="ARBA" id="ARBA00023098"/>
    </source>
</evidence>
<dbReference type="eggNOG" id="KOG4200">
    <property type="taxonomic scope" value="Eukaryota"/>
</dbReference>
<dbReference type="GO" id="GO:0034389">
    <property type="term" value="P:lipid droplet organization"/>
    <property type="evidence" value="ECO:0000318"/>
    <property type="project" value="GO_Central"/>
</dbReference>
<feature type="region of interest" description="Disordered" evidence="7">
    <location>
        <begin position="334"/>
        <end position="389"/>
    </location>
</feature>
<reference evidence="10" key="1">
    <citation type="journal article" date="2012" name="Nat. Biotechnol.">
        <title>Reference genome sequence of the model plant Setaria.</title>
        <authorList>
            <person name="Bennetzen J.L."/>
            <person name="Schmutz J."/>
            <person name="Wang H."/>
            <person name="Percifield R."/>
            <person name="Hawkins J."/>
            <person name="Pontaroli A.C."/>
            <person name="Estep M."/>
            <person name="Feng L."/>
            <person name="Vaughn J.N."/>
            <person name="Grimwood J."/>
            <person name="Jenkins J."/>
            <person name="Barry K."/>
            <person name="Lindquist E."/>
            <person name="Hellsten U."/>
            <person name="Deshpande S."/>
            <person name="Wang X."/>
            <person name="Wu X."/>
            <person name="Mitros T."/>
            <person name="Triplett J."/>
            <person name="Yang X."/>
            <person name="Ye C.Y."/>
            <person name="Mauro-Herrera M."/>
            <person name="Wang L."/>
            <person name="Li P."/>
            <person name="Sharma M."/>
            <person name="Sharma R."/>
            <person name="Ronald P.C."/>
            <person name="Panaud O."/>
            <person name="Kellogg E.A."/>
            <person name="Brutnell T.P."/>
            <person name="Doust A.N."/>
            <person name="Tuskan G.A."/>
            <person name="Rokhsar D."/>
            <person name="Devos K.M."/>
        </authorList>
    </citation>
    <scope>NUCLEOTIDE SEQUENCE [LARGE SCALE GENOMIC DNA]</scope>
    <source>
        <strain evidence="10">cv. Yugu1</strain>
    </source>
</reference>
<dbReference type="OMA" id="RHKEDYR"/>
<accession>K3ZMF3</accession>
<evidence type="ECO:0000313" key="9">
    <source>
        <dbReference type="EnsemblPlants" id="KQK93556"/>
    </source>
</evidence>
<dbReference type="Proteomes" id="UP000004995">
    <property type="component" value="Unassembled WGS sequence"/>
</dbReference>
<keyword evidence="3" id="KW-0256">Endoplasmic reticulum</keyword>
<keyword evidence="4 8" id="KW-1133">Transmembrane helix</keyword>
<comment type="subcellular location">
    <subcellularLocation>
        <location evidence="1">Endoplasmic reticulum membrane</location>
        <topology evidence="1">Multi-pass membrane protein</topology>
    </subcellularLocation>
</comment>
<keyword evidence="10" id="KW-1185">Reference proteome</keyword>
<gene>
    <name evidence="9" type="primary">LOC101782925</name>
</gene>
<keyword evidence="5" id="KW-0443">Lipid metabolism</keyword>